<evidence type="ECO:0000256" key="8">
    <source>
        <dbReference type="ARBA" id="ARBA00022989"/>
    </source>
</evidence>
<feature type="transmembrane region" description="Helical" evidence="12">
    <location>
        <begin position="68"/>
        <end position="88"/>
    </location>
</feature>
<comment type="caution">
    <text evidence="12">Lacks conserved residue(s) required for the propagation of feature annotation.</text>
</comment>
<evidence type="ECO:0000256" key="12">
    <source>
        <dbReference type="RuleBase" id="RU010713"/>
    </source>
</evidence>
<keyword evidence="4" id="KW-1003">Cell membrane</keyword>
<evidence type="ECO:0000256" key="2">
    <source>
        <dbReference type="ARBA" id="ARBA00004651"/>
    </source>
</evidence>
<dbReference type="Pfam" id="PF00876">
    <property type="entry name" value="Innexin"/>
    <property type="match status" value="1"/>
</dbReference>
<keyword evidence="6" id="KW-0303">Gap junction</keyword>
<feature type="transmembrane region" description="Helical" evidence="12">
    <location>
        <begin position="229"/>
        <end position="251"/>
    </location>
</feature>
<keyword evidence="9 12" id="KW-0406">Ion transport</keyword>
<evidence type="ECO:0000256" key="7">
    <source>
        <dbReference type="ARBA" id="ARBA00022949"/>
    </source>
</evidence>
<comment type="subcellular location">
    <subcellularLocation>
        <location evidence="1">Cell junction</location>
        <location evidence="1">Gap junction</location>
    </subcellularLocation>
    <subcellularLocation>
        <location evidence="2 12">Cell membrane</location>
        <topology evidence="2 12">Multi-pass membrane protein</topology>
    </subcellularLocation>
</comment>
<evidence type="ECO:0000256" key="1">
    <source>
        <dbReference type="ARBA" id="ARBA00004610"/>
    </source>
</evidence>
<feature type="transmembrane region" description="Helical" evidence="12">
    <location>
        <begin position="162"/>
        <end position="179"/>
    </location>
</feature>
<dbReference type="GO" id="GO:0005886">
    <property type="term" value="C:plasma membrane"/>
    <property type="evidence" value="ECO:0007669"/>
    <property type="project" value="UniProtKB-SubCell"/>
</dbReference>
<dbReference type="EMBL" id="JARAKH010000010">
    <property type="protein sequence ID" value="KAK8400117.1"/>
    <property type="molecule type" value="Genomic_DNA"/>
</dbReference>
<accession>A0AAW0UNA6</accession>
<dbReference type="GO" id="GO:0007602">
    <property type="term" value="P:phototransduction"/>
    <property type="evidence" value="ECO:0007669"/>
    <property type="project" value="TreeGrafter"/>
</dbReference>
<keyword evidence="11 12" id="KW-0407">Ion channel</keyword>
<dbReference type="PANTHER" id="PTHR11893">
    <property type="entry name" value="INNEXIN"/>
    <property type="match status" value="1"/>
</dbReference>
<evidence type="ECO:0000256" key="3">
    <source>
        <dbReference type="ARBA" id="ARBA00022448"/>
    </source>
</evidence>
<gene>
    <name evidence="12" type="primary">inx</name>
    <name evidence="13" type="ORF">O3P69_003072</name>
</gene>
<keyword evidence="3 12" id="KW-0813">Transport</keyword>
<evidence type="ECO:0000256" key="9">
    <source>
        <dbReference type="ARBA" id="ARBA00023065"/>
    </source>
</evidence>
<reference evidence="13 14" key="1">
    <citation type="submission" date="2023-03" db="EMBL/GenBank/DDBJ databases">
        <title>High-quality genome of Scylla paramamosain provides insights in environmental adaptation.</title>
        <authorList>
            <person name="Zhang L."/>
        </authorList>
    </citation>
    <scope>NUCLEOTIDE SEQUENCE [LARGE SCALE GENOMIC DNA]</scope>
    <source>
        <strain evidence="13">LZ_2023a</strain>
        <tissue evidence="13">Muscle</tissue>
    </source>
</reference>
<evidence type="ECO:0000256" key="6">
    <source>
        <dbReference type="ARBA" id="ARBA00022868"/>
    </source>
</evidence>
<dbReference type="GO" id="GO:0005921">
    <property type="term" value="C:gap junction"/>
    <property type="evidence" value="ECO:0007669"/>
    <property type="project" value="UniProtKB-SubCell"/>
</dbReference>
<evidence type="ECO:0000256" key="10">
    <source>
        <dbReference type="ARBA" id="ARBA00023136"/>
    </source>
</evidence>
<protein>
    <recommendedName>
        <fullName evidence="12">Innexin</fullName>
    </recommendedName>
</protein>
<comment type="similarity">
    <text evidence="12">Belongs to the pannexin family.</text>
</comment>
<comment type="caution">
    <text evidence="13">The sequence shown here is derived from an EMBL/GenBank/DDBJ whole genome shotgun (WGS) entry which is preliminary data.</text>
</comment>
<feature type="transmembrane region" description="Helical" evidence="12">
    <location>
        <begin position="29"/>
        <end position="48"/>
    </location>
</feature>
<comment type="function">
    <text evidence="12">Structural component of the gap junctions.</text>
</comment>
<organism evidence="13 14">
    <name type="scientific">Scylla paramamosain</name>
    <name type="common">Mud crab</name>
    <dbReference type="NCBI Taxonomy" id="85552"/>
    <lineage>
        <taxon>Eukaryota</taxon>
        <taxon>Metazoa</taxon>
        <taxon>Ecdysozoa</taxon>
        <taxon>Arthropoda</taxon>
        <taxon>Crustacea</taxon>
        <taxon>Multicrustacea</taxon>
        <taxon>Malacostraca</taxon>
        <taxon>Eumalacostraca</taxon>
        <taxon>Eucarida</taxon>
        <taxon>Decapoda</taxon>
        <taxon>Pleocyemata</taxon>
        <taxon>Brachyura</taxon>
        <taxon>Eubrachyura</taxon>
        <taxon>Portunoidea</taxon>
        <taxon>Portunidae</taxon>
        <taxon>Portuninae</taxon>
        <taxon>Scylla</taxon>
    </lineage>
</organism>
<evidence type="ECO:0000256" key="11">
    <source>
        <dbReference type="ARBA" id="ARBA00023303"/>
    </source>
</evidence>
<keyword evidence="10 12" id="KW-0472">Membrane</keyword>
<evidence type="ECO:0000256" key="4">
    <source>
        <dbReference type="ARBA" id="ARBA00022475"/>
    </source>
</evidence>
<dbReference type="GO" id="GO:0005243">
    <property type="term" value="F:gap junction channel activity"/>
    <property type="evidence" value="ECO:0007669"/>
    <property type="project" value="TreeGrafter"/>
</dbReference>
<keyword evidence="14" id="KW-1185">Reference proteome</keyword>
<dbReference type="PANTHER" id="PTHR11893:SF41">
    <property type="entry name" value="INNEXIN INX2"/>
    <property type="match status" value="1"/>
</dbReference>
<dbReference type="PROSITE" id="PS51013">
    <property type="entry name" value="PANNEXIN"/>
    <property type="match status" value="1"/>
</dbReference>
<dbReference type="AlphaFoldDB" id="A0AAW0UNA6"/>
<keyword evidence="8 12" id="KW-1133">Transmembrane helix</keyword>
<feature type="transmembrane region" description="Helical" evidence="12">
    <location>
        <begin position="321"/>
        <end position="342"/>
    </location>
</feature>
<evidence type="ECO:0000313" key="14">
    <source>
        <dbReference type="Proteomes" id="UP001487740"/>
    </source>
</evidence>
<sequence>MIPSRCFIQTRSCVGFLVGEGRGIRCSRLFLTLSSASALFLFNLKMYYIFRDNVRRLLNISTIKIDNIFFLFHYKITMVLLVVFGLLVTKKQYFGDPIDCIVDAIDSDTIDMYCWIQSTFTIPALTGAVIGEEVPHPGVATHDFMKHGTEETKSYTVRHHKYYQWVVLFLSLQAFMFYLPRYIWRSWEGGRVASLVGELHLPVVDPNLRQKRLSVAVEYFTRYFHHHNIYAFQFFFCELLNFTNVLGQIYLTDRFLDYGFLNYGPRVSNYDEPETYSGHDPKDEIFPKVAKCSFHKFGPSGSIIRHDALCVLPLNILNEKIFAFLWYWFLVVAVITTLGLVYRIATFLPTFRTYLLRGRSRLVAKENIDHICHRCYIGDWFILYLLAKNMDAFVYRDFIQELGQHLPDKEKVS</sequence>
<dbReference type="Proteomes" id="UP001487740">
    <property type="component" value="Unassembled WGS sequence"/>
</dbReference>
<keyword evidence="7" id="KW-0965">Cell junction</keyword>
<evidence type="ECO:0000256" key="5">
    <source>
        <dbReference type="ARBA" id="ARBA00022692"/>
    </source>
</evidence>
<proteinExistence type="inferred from homology"/>
<dbReference type="InterPro" id="IPR000990">
    <property type="entry name" value="Innexin"/>
</dbReference>
<dbReference type="PRINTS" id="PR01262">
    <property type="entry name" value="INNEXIN"/>
</dbReference>
<keyword evidence="5 12" id="KW-0812">Transmembrane</keyword>
<dbReference type="GO" id="GO:0034220">
    <property type="term" value="P:monoatomic ion transmembrane transport"/>
    <property type="evidence" value="ECO:0007669"/>
    <property type="project" value="UniProtKB-KW"/>
</dbReference>
<evidence type="ECO:0000313" key="13">
    <source>
        <dbReference type="EMBL" id="KAK8400117.1"/>
    </source>
</evidence>
<name>A0AAW0UNA6_SCYPA</name>